<feature type="coiled-coil region" evidence="1">
    <location>
        <begin position="285"/>
        <end position="312"/>
    </location>
</feature>
<proteinExistence type="predicted"/>
<evidence type="ECO:0000313" key="2">
    <source>
        <dbReference type="EMBL" id="SCY40311.1"/>
    </source>
</evidence>
<keyword evidence="3" id="KW-1185">Reference proteome</keyword>
<comment type="caution">
    <text evidence="2">The sequence shown here is derived from an EMBL/GenBank/DDBJ whole genome shotgun (WGS) entry which is preliminary data.</text>
</comment>
<organism evidence="2 3">
    <name type="scientific">Flavobacterium anhuiense</name>
    <dbReference type="NCBI Taxonomy" id="459526"/>
    <lineage>
        <taxon>Bacteria</taxon>
        <taxon>Pseudomonadati</taxon>
        <taxon>Bacteroidota</taxon>
        <taxon>Flavobacteriia</taxon>
        <taxon>Flavobacteriales</taxon>
        <taxon>Flavobacteriaceae</taxon>
        <taxon>Flavobacterium</taxon>
    </lineage>
</organism>
<name>A0ABY0LMS7_9FLAO</name>
<protein>
    <submittedName>
        <fullName evidence="2">Uncharacterized protein</fullName>
    </submittedName>
</protein>
<gene>
    <name evidence="2" type="ORF">SAMN02927916_1942</name>
</gene>
<evidence type="ECO:0000256" key="1">
    <source>
        <dbReference type="SAM" id="Coils"/>
    </source>
</evidence>
<dbReference type="EMBL" id="FMVC01000003">
    <property type="protein sequence ID" value="SCY40311.1"/>
    <property type="molecule type" value="Genomic_DNA"/>
</dbReference>
<dbReference type="Proteomes" id="UP000199307">
    <property type="component" value="Unassembled WGS sequence"/>
</dbReference>
<reference evidence="2 3" key="1">
    <citation type="submission" date="2016-10" db="EMBL/GenBank/DDBJ databases">
        <authorList>
            <person name="Varghese N."/>
            <person name="Submissions S."/>
        </authorList>
    </citation>
    <scope>NUCLEOTIDE SEQUENCE [LARGE SCALE GENOMIC DNA]</scope>
    <source>
        <strain evidence="2 3">CGMCC 1.6859</strain>
    </source>
</reference>
<evidence type="ECO:0000313" key="3">
    <source>
        <dbReference type="Proteomes" id="UP000199307"/>
    </source>
</evidence>
<dbReference type="RefSeq" id="WP_139159190.1">
    <property type="nucleotide sequence ID" value="NZ_FMVC01000003.1"/>
</dbReference>
<accession>A0ABY0LMS7</accession>
<keyword evidence="1" id="KW-0175">Coiled coil</keyword>
<sequence length="316" mass="35518">MKKITTLSAILFINSLVFSQQVGDGYALGIIPDFSVALKTGIYNGHSGSTVGITPDVSNPWQHLFVMRHIDPNNNYQLQMASSFNSNDRLFFRKIADNNNTAWIELATRGTNTFTGDQIINGKVGIGTAVPSAFLEVYSPNIEVGKNDTQKWSSRNTEYNLKLQTIWNEHGINQEFVQRYDGVDYASLSFFAGKVGIGTSTPDSKLAVNGTIHSKEVKVDMNGWPDYVFKKEYNIPTLTEVEDHIVKKGHLENIPSEEEVLKNGINLGEMNAKLLQKIEELTLYLIEQNKSIENLVKENKFQNNEILNLKRKLLSN</sequence>